<dbReference type="EMBL" id="RYZI01000065">
    <property type="protein sequence ID" value="RWA11925.1"/>
    <property type="molecule type" value="Genomic_DNA"/>
</dbReference>
<evidence type="ECO:0000313" key="2">
    <source>
        <dbReference type="Proteomes" id="UP000286045"/>
    </source>
</evidence>
<name>A0A439DBY8_9PEZI</name>
<dbReference type="PANTHER" id="PTHR38115:SF1">
    <property type="entry name" value="LIPOCALIN-LIKE DOMAIN-CONTAINING PROTEIN"/>
    <property type="match status" value="1"/>
</dbReference>
<keyword evidence="2" id="KW-1185">Reference proteome</keyword>
<sequence length="167" mass="18356">MPWLLRKAVSFATITGQLSQKNDDNGVAVIEVAQTATGGIKGETEVYRLDGSETTQGSGMFGVQRIRTRWLDLGGTENSNRAGRLTNIEGDPIDPWLLEGWLREGTTSSPGHINAFVVNEKAGWTTEQIWGFSEIEGSRRRVTRFLVSKGSLTARILAVYDWLGNQG</sequence>
<comment type="caution">
    <text evidence="1">The sequence shown here is derived from an EMBL/GenBank/DDBJ whole genome shotgun (WGS) entry which is preliminary data.</text>
</comment>
<reference evidence="1 2" key="1">
    <citation type="submission" date="2018-12" db="EMBL/GenBank/DDBJ databases">
        <title>Draft genome sequence of Xylaria grammica IHI A82.</title>
        <authorList>
            <person name="Buettner E."/>
            <person name="Kellner H."/>
        </authorList>
    </citation>
    <scope>NUCLEOTIDE SEQUENCE [LARGE SCALE GENOMIC DNA]</scope>
    <source>
        <strain evidence="1 2">IHI A82</strain>
    </source>
</reference>
<dbReference type="AlphaFoldDB" id="A0A439DBY8"/>
<dbReference type="InterPro" id="IPR053037">
    <property type="entry name" value="Pericyclase_pydY-like"/>
</dbReference>
<evidence type="ECO:0000313" key="1">
    <source>
        <dbReference type="EMBL" id="RWA11925.1"/>
    </source>
</evidence>
<proteinExistence type="predicted"/>
<protein>
    <submittedName>
        <fullName evidence="1">Uncharacterized protein</fullName>
    </submittedName>
</protein>
<organism evidence="1 2">
    <name type="scientific">Xylaria grammica</name>
    <dbReference type="NCBI Taxonomy" id="363999"/>
    <lineage>
        <taxon>Eukaryota</taxon>
        <taxon>Fungi</taxon>
        <taxon>Dikarya</taxon>
        <taxon>Ascomycota</taxon>
        <taxon>Pezizomycotina</taxon>
        <taxon>Sordariomycetes</taxon>
        <taxon>Xylariomycetidae</taxon>
        <taxon>Xylariales</taxon>
        <taxon>Xylariaceae</taxon>
        <taxon>Xylaria</taxon>
    </lineage>
</organism>
<accession>A0A439DBY8</accession>
<dbReference type="PANTHER" id="PTHR38115">
    <property type="entry name" value="LIPOCALIN-LIKE DOMAIN-CONTAINING PROTEIN"/>
    <property type="match status" value="1"/>
</dbReference>
<gene>
    <name evidence="1" type="ORF">EKO27_g3157</name>
</gene>
<dbReference type="Proteomes" id="UP000286045">
    <property type="component" value="Unassembled WGS sequence"/>
</dbReference>